<proteinExistence type="inferred from homology"/>
<feature type="domain" description="Histone deacetylase" evidence="8">
    <location>
        <begin position="187"/>
        <end position="477"/>
    </location>
</feature>
<dbReference type="OrthoDB" id="9808367at2"/>
<evidence type="ECO:0000256" key="7">
    <source>
        <dbReference type="ARBA" id="ARBA00023163"/>
    </source>
</evidence>
<dbReference type="InterPro" id="IPR023696">
    <property type="entry name" value="Ureohydrolase_dom_sf"/>
</dbReference>
<reference evidence="9 10" key="1">
    <citation type="submission" date="2015-11" db="EMBL/GenBank/DDBJ databases">
        <title>Genomic analysis of 38 Legionella species identifies large and diverse effector repertoires.</title>
        <authorList>
            <person name="Burstein D."/>
            <person name="Amaro F."/>
            <person name="Zusman T."/>
            <person name="Lifshitz Z."/>
            <person name="Cohen O."/>
            <person name="Gilbert J.A."/>
            <person name="Pupko T."/>
            <person name="Shuman H.A."/>
            <person name="Segal G."/>
        </authorList>
    </citation>
    <scope>NUCLEOTIDE SEQUENCE [LARGE SCALE GENOMIC DNA]</scope>
    <source>
        <strain evidence="9 10">Mt.St.Helens-9</strain>
    </source>
</reference>
<comment type="caution">
    <text evidence="9">The sequence shown here is derived from an EMBL/GenBank/DDBJ whole genome shotgun (WGS) entry which is preliminary data.</text>
</comment>
<accession>A0A0W0YXX3</accession>
<dbReference type="GO" id="GO:0040029">
    <property type="term" value="P:epigenetic regulation of gene expression"/>
    <property type="evidence" value="ECO:0007669"/>
    <property type="project" value="TreeGrafter"/>
</dbReference>
<dbReference type="PRINTS" id="PR01270">
    <property type="entry name" value="HDASUPER"/>
</dbReference>
<dbReference type="Gene3D" id="3.40.800.20">
    <property type="entry name" value="Histone deacetylase domain"/>
    <property type="match status" value="1"/>
</dbReference>
<protein>
    <recommendedName>
        <fullName evidence="2">histone deacetylase</fullName>
        <ecNumber evidence="2">3.5.1.98</ecNumber>
    </recommendedName>
</protein>
<keyword evidence="7" id="KW-0804">Transcription</keyword>
<dbReference type="AlphaFoldDB" id="A0A0W0YXX3"/>
<keyword evidence="6" id="KW-0805">Transcription regulation</keyword>
<dbReference type="Proteomes" id="UP000054877">
    <property type="component" value="Unassembled WGS sequence"/>
</dbReference>
<evidence type="ECO:0000313" key="10">
    <source>
        <dbReference type="Proteomes" id="UP000054877"/>
    </source>
</evidence>
<sequence length="506" mass="58561">MDEKCKKWLLLTIDCCMKEAAILCNWVATYTDKHNRALLDRLRACGEYFSKIERHDSFPELSTCLRETVHACKKKISRNYIQVNKLFMSEKMDRYGITYQIPCKRDIDAMKGFCAGYKDDQQQRLQKISRTLAARVEFEKLVETRTFPCEKWLDTLPWEILFQAIRGGDPELVQLAFDEIPGDNLLLQSLLKVHSRDYLWFLISQCVGLSEGAIKEVDVDVVCGRLTFEVLIQDLITTITQRRAINVCFGLPTHHAYRERAAGFCMINKTAVVMVYEQLMASKPFKAIVIGTDVNRDDGLSAILMGDDFKQNLLHLDAYDSRVYPWHKEKQINEIIGCESYSEPGVSVWSKEGKRYLGIDLSRHARKNETDYHPALLLILSQLKTALEEACLKKSPVILFLPTGWDSHHEEQAPCSKWLNQKQELTPKQSSGCRFTDRDMTYFNRQLMILCQDYKPIIQRIYWQLEGGYTDEVNFRQIACLTECLQSLFLLNDNEVECSEKMEITG</sequence>
<dbReference type="PANTHER" id="PTHR10625:SF5">
    <property type="entry name" value="HISTONE DEACETYLASE"/>
    <property type="match status" value="1"/>
</dbReference>
<dbReference type="EC" id="3.5.1.98" evidence="2"/>
<dbReference type="SUPFAM" id="SSF52768">
    <property type="entry name" value="Arginase/deacetylase"/>
    <property type="match status" value="1"/>
</dbReference>
<dbReference type="PATRIC" id="fig|452.5.peg.2618"/>
<dbReference type="STRING" id="452.Lspi_2374"/>
<dbReference type="PANTHER" id="PTHR10625">
    <property type="entry name" value="HISTONE DEACETYLASE HDAC1-RELATED"/>
    <property type="match status" value="1"/>
</dbReference>
<organism evidence="9 10">
    <name type="scientific">Legionella spiritensis</name>
    <dbReference type="NCBI Taxonomy" id="452"/>
    <lineage>
        <taxon>Bacteria</taxon>
        <taxon>Pseudomonadati</taxon>
        <taxon>Pseudomonadota</taxon>
        <taxon>Gammaproteobacteria</taxon>
        <taxon>Legionellales</taxon>
        <taxon>Legionellaceae</taxon>
        <taxon>Legionella</taxon>
    </lineage>
</organism>
<keyword evidence="10" id="KW-1185">Reference proteome</keyword>
<gene>
    <name evidence="9" type="primary">bcp</name>
    <name evidence="9" type="ORF">Lspi_2374</name>
</gene>
<dbReference type="Pfam" id="PF00850">
    <property type="entry name" value="Hist_deacetyl"/>
    <property type="match status" value="1"/>
</dbReference>
<keyword evidence="4 9" id="KW-0378">Hydrolase</keyword>
<comment type="similarity">
    <text evidence="1">Belongs to the histone deacetylase family. HD type 2 subfamily.</text>
</comment>
<evidence type="ECO:0000259" key="8">
    <source>
        <dbReference type="Pfam" id="PF00850"/>
    </source>
</evidence>
<dbReference type="GO" id="GO:0141221">
    <property type="term" value="F:histone deacetylase activity, hydrolytic mechanism"/>
    <property type="evidence" value="ECO:0007669"/>
    <property type="project" value="UniProtKB-EC"/>
</dbReference>
<name>A0A0W0YXX3_LEGSP</name>
<evidence type="ECO:0000256" key="1">
    <source>
        <dbReference type="ARBA" id="ARBA00007738"/>
    </source>
</evidence>
<evidence type="ECO:0000313" key="9">
    <source>
        <dbReference type="EMBL" id="KTD61744.1"/>
    </source>
</evidence>
<keyword evidence="5" id="KW-0156">Chromatin regulator</keyword>
<dbReference type="InterPro" id="IPR000286">
    <property type="entry name" value="HDACs"/>
</dbReference>
<dbReference type="InterPro" id="IPR037138">
    <property type="entry name" value="His_deacetylse_dom_sf"/>
</dbReference>
<dbReference type="InterPro" id="IPR023801">
    <property type="entry name" value="His_deacetylse_dom"/>
</dbReference>
<evidence type="ECO:0000256" key="5">
    <source>
        <dbReference type="ARBA" id="ARBA00022853"/>
    </source>
</evidence>
<evidence type="ECO:0000256" key="3">
    <source>
        <dbReference type="ARBA" id="ARBA00022491"/>
    </source>
</evidence>
<keyword evidence="3" id="KW-0678">Repressor</keyword>
<dbReference type="RefSeq" id="WP_058484271.1">
    <property type="nucleotide sequence ID" value="NZ_CAAAII010000001.1"/>
</dbReference>
<dbReference type="EMBL" id="LNYX01000031">
    <property type="protein sequence ID" value="KTD61744.1"/>
    <property type="molecule type" value="Genomic_DNA"/>
</dbReference>
<evidence type="ECO:0000256" key="4">
    <source>
        <dbReference type="ARBA" id="ARBA00022801"/>
    </source>
</evidence>
<evidence type="ECO:0000256" key="6">
    <source>
        <dbReference type="ARBA" id="ARBA00023015"/>
    </source>
</evidence>
<evidence type="ECO:0000256" key="2">
    <source>
        <dbReference type="ARBA" id="ARBA00012111"/>
    </source>
</evidence>